<dbReference type="AlphaFoldDB" id="A0A414RB23"/>
<dbReference type="Proteomes" id="UP000286186">
    <property type="component" value="Unassembled WGS sequence"/>
</dbReference>
<proteinExistence type="predicted"/>
<accession>A0A414RB23</accession>
<gene>
    <name evidence="1" type="ORF">DW652_02395</name>
</gene>
<dbReference type="EMBL" id="QRHR01000002">
    <property type="protein sequence ID" value="RHF90157.1"/>
    <property type="molecule type" value="Genomic_DNA"/>
</dbReference>
<evidence type="ECO:0000313" key="1">
    <source>
        <dbReference type="EMBL" id="RHF90157.1"/>
    </source>
</evidence>
<dbReference type="RefSeq" id="WP_117908246.1">
    <property type="nucleotide sequence ID" value="NZ_JBBNGR010000005.1"/>
</dbReference>
<name>A0A414RB23_9FIRM</name>
<comment type="caution">
    <text evidence="1">The sequence shown here is derived from an EMBL/GenBank/DDBJ whole genome shotgun (WGS) entry which is preliminary data.</text>
</comment>
<sequence>MNCYIAILRPFLPEERKSEKAHKCELNSIKNGICGMGWNPDDSFWKAGKNIINDMSISYDTLNYGKGWKTAFNIYKEMEAGSYILTRTIDDICYVGKIVGTAYHEKGKYNFESYDNYSWIVDVDWKKIGNFMNIPNGLRGLMSGRINTVKRVTDDVHKALLEALYKGMENKIVLKEDNFCTALAPNDLEDLVALYISRENSSYMIVPSSSKVTEPKYEFKFIDMNNCNKPITCQVKNNKPVIASQYESDEFYKIYLFSGIEDYGDIDEIANNIIIIKRSELFILLKEYYNNNEFIRKQLGDIFAI</sequence>
<protein>
    <submittedName>
        <fullName evidence="1">Uncharacterized protein</fullName>
    </submittedName>
</protein>
<evidence type="ECO:0000313" key="2">
    <source>
        <dbReference type="Proteomes" id="UP000286186"/>
    </source>
</evidence>
<reference evidence="1 2" key="1">
    <citation type="submission" date="2018-08" db="EMBL/GenBank/DDBJ databases">
        <title>A genome reference for cultivated species of the human gut microbiota.</title>
        <authorList>
            <person name="Zou Y."/>
            <person name="Xue W."/>
            <person name="Luo G."/>
        </authorList>
    </citation>
    <scope>NUCLEOTIDE SEQUENCE [LARGE SCALE GENOMIC DNA]</scope>
    <source>
        <strain evidence="1 2">AM23-22</strain>
    </source>
</reference>
<organism evidence="1 2">
    <name type="scientific">Eubacterium ventriosum</name>
    <dbReference type="NCBI Taxonomy" id="39496"/>
    <lineage>
        <taxon>Bacteria</taxon>
        <taxon>Bacillati</taxon>
        <taxon>Bacillota</taxon>
        <taxon>Clostridia</taxon>
        <taxon>Eubacteriales</taxon>
        <taxon>Eubacteriaceae</taxon>
        <taxon>Eubacterium</taxon>
    </lineage>
</organism>